<accession>U1GQV7</accession>
<dbReference type="OrthoDB" id="5125733at2759"/>
<evidence type="ECO:0000313" key="2">
    <source>
        <dbReference type="EMBL" id="ERF74718.1"/>
    </source>
</evidence>
<keyword evidence="3" id="KW-1185">Reference proteome</keyword>
<dbReference type="PANTHER" id="PTHR33112:SF9">
    <property type="entry name" value="HETEROKARYON INCOMPATIBILITY DOMAIN-CONTAINING PROTEIN"/>
    <property type="match status" value="1"/>
</dbReference>
<gene>
    <name evidence="2" type="ORF">EPUS_04887</name>
</gene>
<dbReference type="PANTHER" id="PTHR33112">
    <property type="entry name" value="DOMAIN PROTEIN, PUTATIVE-RELATED"/>
    <property type="match status" value="1"/>
</dbReference>
<name>U1GQV7_ENDPU</name>
<evidence type="ECO:0000313" key="3">
    <source>
        <dbReference type="Proteomes" id="UP000019373"/>
    </source>
</evidence>
<protein>
    <recommendedName>
        <fullName evidence="1">Heterokaryon incompatibility domain-containing protein</fullName>
    </recommendedName>
</protein>
<dbReference type="InterPro" id="IPR010730">
    <property type="entry name" value="HET"/>
</dbReference>
<reference evidence="3" key="1">
    <citation type="journal article" date="2014" name="BMC Genomics">
        <title>Genome characteristics reveal the impact of lichenization on lichen-forming fungus Endocarpon pusillum Hedwig (Verrucariales, Ascomycota).</title>
        <authorList>
            <person name="Wang Y.-Y."/>
            <person name="Liu B."/>
            <person name="Zhang X.-Y."/>
            <person name="Zhou Q.-M."/>
            <person name="Zhang T."/>
            <person name="Li H."/>
            <person name="Yu Y.-F."/>
            <person name="Zhang X.-L."/>
            <person name="Hao X.-Y."/>
            <person name="Wang M."/>
            <person name="Wang L."/>
            <person name="Wei J.-C."/>
        </authorList>
    </citation>
    <scope>NUCLEOTIDE SEQUENCE [LARGE SCALE GENOMIC DNA]</scope>
    <source>
        <strain evidence="3">Z07020 / HMAS-L-300199</strain>
    </source>
</reference>
<proteinExistence type="predicted"/>
<dbReference type="OMA" id="RMIREWI"/>
<dbReference type="Pfam" id="PF06985">
    <property type="entry name" value="HET"/>
    <property type="match status" value="1"/>
</dbReference>
<feature type="domain" description="Heterokaryon incompatibility" evidence="1">
    <location>
        <begin position="221"/>
        <end position="331"/>
    </location>
</feature>
<dbReference type="RefSeq" id="XP_007787888.1">
    <property type="nucleotide sequence ID" value="XM_007789698.1"/>
</dbReference>
<dbReference type="HOGENOM" id="CLU_002639_2_12_1"/>
<organism evidence="2 3">
    <name type="scientific">Endocarpon pusillum (strain Z07020 / HMAS-L-300199)</name>
    <name type="common">Lichen-forming fungus</name>
    <dbReference type="NCBI Taxonomy" id="1263415"/>
    <lineage>
        <taxon>Eukaryota</taxon>
        <taxon>Fungi</taxon>
        <taxon>Dikarya</taxon>
        <taxon>Ascomycota</taxon>
        <taxon>Pezizomycotina</taxon>
        <taxon>Eurotiomycetes</taxon>
        <taxon>Chaetothyriomycetidae</taxon>
        <taxon>Verrucariales</taxon>
        <taxon>Verrucariaceae</taxon>
        <taxon>Endocarpon</taxon>
    </lineage>
</organism>
<dbReference type="Proteomes" id="UP000019373">
    <property type="component" value="Unassembled WGS sequence"/>
</dbReference>
<sequence length="661" mass="73872">MPLCTLCNSITLSARQYKHQPSFAELSKSAAQCDLCKLMKDVLEASGCHKAAEEYRDHRDGKWELVNDTKITTSVNTHDNEADEASLPPYQLFVTCGPLTRGNRFNKDAYSGALGYRLKVYVEQGSAAAEHIPTRPLAACVNSESTYRMIREWILACVSTHDVCQRALRHGSPPTKPPEAAMVTSETQAPLPSRLIEVLKESEDGILQLRLRDTRGLTGCYAALSHCWGSTHHLSTSISSLKERLTNIDFTKLPKTFQDAVTVTSRVGMKYLWIDSLCIIQDSKEDWEGESALMGQVYHNAYLTIAAAASPNGDGGCFHSRDLRDSHAVTLPFNNEDGSPAGCCSELERYRRDTCRVGSFISPRINFILSANILLKFENGRAEKVHYNSVTFENQELLPLYRNPHLAQIPGTREFIVTRLWMMLVANYTSRKLTFGNDKLPAISGLASHMAQLIPDKYFAGIWQGTLFQHWQLLWRVPPYRDSRVGGRTAACAGRAPSWSWASVDGPVLFAHAWTSELEPGHGSGATDDMEMKVELVGSDSYGRMARWACRKCHYKKPYRALEGYDIVQAQELDVFGAAAFDEVLESNDGLQALLFLQQTGVEEMKKEGHVNSFFVLFLLPTGTNNNDGSHGTYRRIGMGHLVMSRLLGWSRDDKRRITIV</sequence>
<dbReference type="EMBL" id="KE720869">
    <property type="protein sequence ID" value="ERF74718.1"/>
    <property type="molecule type" value="Genomic_DNA"/>
</dbReference>
<dbReference type="GeneID" id="19239840"/>
<evidence type="ECO:0000259" key="1">
    <source>
        <dbReference type="Pfam" id="PF06985"/>
    </source>
</evidence>
<dbReference type="AlphaFoldDB" id="U1GQV7"/>